<dbReference type="Pfam" id="PF00613">
    <property type="entry name" value="PI3Ka"/>
    <property type="match status" value="1"/>
</dbReference>
<comment type="similarity">
    <text evidence="2">Belongs to the PI3/PI4-kinase family. Type III PI4K subfamily.</text>
</comment>
<dbReference type="GO" id="GO:0005737">
    <property type="term" value="C:cytoplasm"/>
    <property type="evidence" value="ECO:0007669"/>
    <property type="project" value="TreeGrafter"/>
</dbReference>
<reference evidence="10" key="1">
    <citation type="submission" date="2020-11" db="EMBL/GenBank/DDBJ databases">
        <authorList>
            <consortium name="DOE Joint Genome Institute"/>
            <person name="Ahrendt S."/>
            <person name="Riley R."/>
            <person name="Andreopoulos W."/>
            <person name="Labutti K."/>
            <person name="Pangilinan J."/>
            <person name="Ruiz-Duenas F.J."/>
            <person name="Barrasa J.M."/>
            <person name="Sanchez-Garcia M."/>
            <person name="Camarero S."/>
            <person name="Miyauchi S."/>
            <person name="Serrano A."/>
            <person name="Linde D."/>
            <person name="Babiker R."/>
            <person name="Drula E."/>
            <person name="Ayuso-Fernandez I."/>
            <person name="Pacheco R."/>
            <person name="Padilla G."/>
            <person name="Ferreira P."/>
            <person name="Barriuso J."/>
            <person name="Kellner H."/>
            <person name="Castanera R."/>
            <person name="Alfaro M."/>
            <person name="Ramirez L."/>
            <person name="Pisabarro A.G."/>
            <person name="Kuo A."/>
            <person name="Tritt A."/>
            <person name="Lipzen A."/>
            <person name="He G."/>
            <person name="Yan M."/>
            <person name="Ng V."/>
            <person name="Cullen D."/>
            <person name="Martin F."/>
            <person name="Rosso M.-N."/>
            <person name="Henrissat B."/>
            <person name="Hibbett D."/>
            <person name="Martinez A.T."/>
            <person name="Grigoriev I.V."/>
        </authorList>
    </citation>
    <scope>NUCLEOTIDE SEQUENCE</scope>
    <source>
        <strain evidence="10">CIRM-BRFM 674</strain>
    </source>
</reference>
<dbReference type="InterPro" id="IPR045495">
    <property type="entry name" value="PI4K_N"/>
</dbReference>
<keyword evidence="6" id="KW-0418">Kinase</keyword>
<organism evidence="10 11">
    <name type="scientific">Pholiota conissans</name>
    <dbReference type="NCBI Taxonomy" id="109636"/>
    <lineage>
        <taxon>Eukaryota</taxon>
        <taxon>Fungi</taxon>
        <taxon>Dikarya</taxon>
        <taxon>Basidiomycota</taxon>
        <taxon>Agaricomycotina</taxon>
        <taxon>Agaricomycetes</taxon>
        <taxon>Agaricomycetidae</taxon>
        <taxon>Agaricales</taxon>
        <taxon>Agaricineae</taxon>
        <taxon>Strophariaceae</taxon>
        <taxon>Pholiota</taxon>
    </lineage>
</organism>
<evidence type="ECO:0000259" key="8">
    <source>
        <dbReference type="PROSITE" id="PS50290"/>
    </source>
</evidence>
<dbReference type="PROSITE" id="PS50290">
    <property type="entry name" value="PI3_4_KINASE_3"/>
    <property type="match status" value="1"/>
</dbReference>
<dbReference type="OrthoDB" id="10264149at2759"/>
<dbReference type="EMBL" id="MU155349">
    <property type="protein sequence ID" value="KAF9475060.1"/>
    <property type="molecule type" value="Genomic_DNA"/>
</dbReference>
<evidence type="ECO:0000259" key="9">
    <source>
        <dbReference type="PROSITE" id="PS51545"/>
    </source>
</evidence>
<dbReference type="FunFam" id="3.30.1010.10:FF:000014">
    <property type="entry name" value="Phosphatidylinositol 4-kinase STT4"/>
    <property type="match status" value="1"/>
</dbReference>
<accession>A0A9P6CVT3</accession>
<dbReference type="GO" id="GO:0046854">
    <property type="term" value="P:phosphatidylinositol phosphate biosynthetic process"/>
    <property type="evidence" value="ECO:0007669"/>
    <property type="project" value="InterPro"/>
</dbReference>
<protein>
    <recommendedName>
        <fullName evidence="3">1-phosphatidylinositol 4-kinase</fullName>
        <ecNumber evidence="3">2.7.1.67</ecNumber>
    </recommendedName>
</protein>
<dbReference type="Proteomes" id="UP000807469">
    <property type="component" value="Unassembled WGS sequence"/>
</dbReference>
<keyword evidence="5" id="KW-0547">Nucleotide-binding</keyword>
<evidence type="ECO:0000256" key="6">
    <source>
        <dbReference type="ARBA" id="ARBA00022777"/>
    </source>
</evidence>
<evidence type="ECO:0000256" key="4">
    <source>
        <dbReference type="ARBA" id="ARBA00022679"/>
    </source>
</evidence>
<dbReference type="InterPro" id="IPR000403">
    <property type="entry name" value="PI3/4_kinase_cat_dom"/>
</dbReference>
<dbReference type="Gene3D" id="1.25.40.70">
    <property type="entry name" value="Phosphatidylinositol 3-kinase, accessory domain (PIK)"/>
    <property type="match status" value="1"/>
</dbReference>
<dbReference type="InterPro" id="IPR036940">
    <property type="entry name" value="PI3/4_kinase_cat_sf"/>
</dbReference>
<evidence type="ECO:0000256" key="2">
    <source>
        <dbReference type="ARBA" id="ARBA00006209"/>
    </source>
</evidence>
<name>A0A9P6CVT3_9AGAR</name>
<dbReference type="PROSITE" id="PS51545">
    <property type="entry name" value="PIK_HELICAL"/>
    <property type="match status" value="1"/>
</dbReference>
<gene>
    <name evidence="10" type="ORF">BDN70DRAFT_996680</name>
</gene>
<dbReference type="FunFam" id="1.25.40.70:FF:000011">
    <property type="entry name" value="Phosphatidylinositol 4-kinase alpha"/>
    <property type="match status" value="1"/>
</dbReference>
<evidence type="ECO:0000256" key="5">
    <source>
        <dbReference type="ARBA" id="ARBA00022741"/>
    </source>
</evidence>
<dbReference type="SMART" id="SM00146">
    <property type="entry name" value="PI3Kc"/>
    <property type="match status" value="1"/>
</dbReference>
<dbReference type="InterPro" id="IPR018936">
    <property type="entry name" value="PI3/4_kinase_CS"/>
</dbReference>
<dbReference type="EC" id="2.7.1.67" evidence="3"/>
<dbReference type="SUPFAM" id="SSF48371">
    <property type="entry name" value="ARM repeat"/>
    <property type="match status" value="2"/>
</dbReference>
<keyword evidence="11" id="KW-1185">Reference proteome</keyword>
<proteinExistence type="inferred from homology"/>
<dbReference type="FunFam" id="1.10.1070.11:FF:000012">
    <property type="entry name" value="Phosphatidylinositol 4-kinase alpha 1"/>
    <property type="match status" value="1"/>
</dbReference>
<dbReference type="InterPro" id="IPR015433">
    <property type="entry name" value="PI3/4_kinase"/>
</dbReference>
<dbReference type="PANTHER" id="PTHR10048:SF15">
    <property type="entry name" value="PHOSPHATIDYLINOSITOL 4-KINASE ALPHA"/>
    <property type="match status" value="1"/>
</dbReference>
<evidence type="ECO:0000313" key="11">
    <source>
        <dbReference type="Proteomes" id="UP000807469"/>
    </source>
</evidence>
<feature type="domain" description="PIK helical" evidence="9">
    <location>
        <begin position="1376"/>
        <end position="1562"/>
    </location>
</feature>
<dbReference type="InterPro" id="IPR011009">
    <property type="entry name" value="Kinase-like_dom_sf"/>
</dbReference>
<dbReference type="SMART" id="SM00145">
    <property type="entry name" value="PI3Ka"/>
    <property type="match status" value="1"/>
</dbReference>
<dbReference type="GO" id="GO:0048015">
    <property type="term" value="P:phosphatidylinositol-mediated signaling"/>
    <property type="evidence" value="ECO:0007669"/>
    <property type="project" value="TreeGrafter"/>
</dbReference>
<dbReference type="PROSITE" id="PS00916">
    <property type="entry name" value="PI3_4_KINASE_2"/>
    <property type="match status" value="1"/>
</dbReference>
<evidence type="ECO:0000313" key="10">
    <source>
        <dbReference type="EMBL" id="KAF9475060.1"/>
    </source>
</evidence>
<dbReference type="InterPro" id="IPR016024">
    <property type="entry name" value="ARM-type_fold"/>
</dbReference>
<dbReference type="Pfam" id="PF19274">
    <property type="entry name" value="PI4K_N"/>
    <property type="match status" value="1"/>
</dbReference>
<dbReference type="GO" id="GO:0005524">
    <property type="term" value="F:ATP binding"/>
    <property type="evidence" value="ECO:0007669"/>
    <property type="project" value="UniProtKB-KW"/>
</dbReference>
<dbReference type="Pfam" id="PF00454">
    <property type="entry name" value="PI3_PI4_kinase"/>
    <property type="match status" value="1"/>
</dbReference>
<sequence>MDCLELNTHHRILSDIAANDDGGFAEQILVPRSQTRGSPIGSPGQTENKQRTTERIYMSASRVHCNTAFGDLVVDSPGSRILDSIDTVMPVLIEILRDAPYVDFDKSLSWIDWSFSDQLVFSTISALLRISNEHAAYCEEATSAIFSFVSKIIQEIHKSTSLNVLTQLMPALHGFYRAISSTSYYWTLSQWEMLTLHLKSLHSSKTIDRLNHLLVDILQKEKADAETLEYVQTFVTRYVSQGRPLSGYFMVCCVLETEWTVLAQVLAPPTKSQYPVVEAAAANKAWLSLTRDSALELDISSEETKTVLKDTVRYAMQCFTDLLLQIEDMENVPSVDTYAWETVSESLKLASICCLALRDIDEQLYGRILLLLSTDSPISDNLVQEAALKATTVLVRSFPEVAPNMIGHLRRFITSPLPLFEFGFASENRAPPPLFAAAKCLALCIKLAPGDDLIMSNMYSLLNYISATSKDIYDAGSMHVQFNSQSQVNLHSLETGLRGLSEEEKRLTGISTISAVTRLALEFKMEEVTRLTISMLLQRLPSAEPAMEAAIAYNLVDLALTSPRGSFHDIVRAFSAINRSANPDDPRFSNNMVLAAQTRLAQELHRRPELYESYLIELLSLFADKGVAIQNLKIAEHHVKTEEMIEQLASLLLPIDALLIHTDFNPREDSSPEIVTLFRNTWFLCILFGFTTSDATEATAMDWLKPALSRIAIKTPSMVMEESHDAVASDVEYNSVIRQEYANTVISKHRNILASYISYRASDIRYLSSGQVIFILTLHDIESMRSAAGLPSSLVSYFINDSLNGHPGLSACMEAIAEKVIRDCINDLNSKASQQALPLHLSPELLALVVLSTHRIAKARDIASKYLNRLITSFPSLMCDPALVFAILEVLTLLQRACENEYIDEYNPVYEFRSDRSGITLQLSDSYQVRNDILGQLKRNANTWFELALGRAPMELQSTLQKYLTVNKSSAGINSAELGASIAEQFGKSIGPVHRQLSSLSSISHWKIDAAKILSSQIAIKAYFAGEAAGIRLANRESVDKLATAPPQTAPSAEIEDLKTKLYHTLEDIRGKNSKLTVHDLRRLLFRCAATLISLEKNDYDLLHYLVSLPFGVATPSAIASGIDAWSWVIAEKAEIEVALMGEILSAWTDTIRLGQGIFSKSLNYDDPFYHPISYSPTDKETIDRGLAQARRMLTTHSLVLQMLFSRLQAARYHRPGVMFIIQHLVLRSARAFKTLSTHSLSREVRFSFLLFGFETLKSSHLDSYCENALRECLYTVAFSWFAVRPQWSYGANRVQVDADIKVLSEFLSYLQSDSVRGPIAISSLSSPRLTSTHYAERMRNLNLPLRLLTENEIFHISVWGNPTNDTRKGSDIVGSAERTILEASWPSVIRNLWHIDPAIVIHLTERFKNSTIRYEVSRLVRSNPVHVLDIPDALSFFLGDKLDPHIRKNLKHLLLWTPVPPIIANTFFERRFNSDPLILQYAHRVLAQHPVDLTFFFIPQVVQALRYDDLGYVARFIFETAKISQLFCHQIIWNMNANCYKDDAAEVEDPMKPVLDNMITKVVTSLSGNARAFYDREFSFFNEVTSISGKLKPYIKKTKPEKKAKIDEEMAKINVEIGVYLPSNPDGIVIDIDKKSGRPLQSHAKAPFMATFKVRKERVEINTDPDSLLDGDGGGVETRTEYDVWQQAIFKVGDDCRQDVLALQVIAMFKNIFTSVGLTLYLFPYRVTATAPGCGVIDVVPNATSRDEMGRAKVNDLEDFFIAKYGGKDTTTFQKARLNFIHSMAAYSVACYILQIKDRHNGNIMIDGEGHIIHIDFGFLFDIGPGGVKFEPHSFKLNHEMVVLMGGRSSQGYQIFQSLTVKAFLAIRPFAEQIIDTIRLMLDTGLPSFKGESTIRRLRDRFALSLNERQGAEFMMSIIRNAHENVRSTAYDEFQRLQNGIPYK</sequence>
<dbReference type="SUPFAM" id="SSF56112">
    <property type="entry name" value="Protein kinase-like (PK-like)"/>
    <property type="match status" value="1"/>
</dbReference>
<dbReference type="InterPro" id="IPR001263">
    <property type="entry name" value="PI3K_accessory_dom"/>
</dbReference>
<comment type="catalytic activity">
    <reaction evidence="1">
        <text>a 1,2-diacyl-sn-glycero-3-phospho-(1D-myo-inositol) + ATP = a 1,2-diacyl-sn-glycero-3-phospho-(1D-myo-inositol 4-phosphate) + ADP + H(+)</text>
        <dbReference type="Rhea" id="RHEA:19877"/>
        <dbReference type="ChEBI" id="CHEBI:15378"/>
        <dbReference type="ChEBI" id="CHEBI:30616"/>
        <dbReference type="ChEBI" id="CHEBI:57880"/>
        <dbReference type="ChEBI" id="CHEBI:58178"/>
        <dbReference type="ChEBI" id="CHEBI:456216"/>
        <dbReference type="EC" id="2.7.1.67"/>
    </reaction>
</comment>
<dbReference type="GO" id="GO:0004430">
    <property type="term" value="F:1-phosphatidylinositol 4-kinase activity"/>
    <property type="evidence" value="ECO:0007669"/>
    <property type="project" value="UniProtKB-EC"/>
</dbReference>
<dbReference type="PROSITE" id="PS00915">
    <property type="entry name" value="PI3_4_KINASE_1"/>
    <property type="match status" value="1"/>
</dbReference>
<dbReference type="GO" id="GO:0005886">
    <property type="term" value="C:plasma membrane"/>
    <property type="evidence" value="ECO:0007669"/>
    <property type="project" value="TreeGrafter"/>
</dbReference>
<dbReference type="InterPro" id="IPR042236">
    <property type="entry name" value="PI3K_accessory_sf"/>
</dbReference>
<comment type="caution">
    <text evidence="10">The sequence shown here is derived from an EMBL/GenBank/DDBJ whole genome shotgun (WGS) entry which is preliminary data.</text>
</comment>
<dbReference type="Gene3D" id="3.30.1010.10">
    <property type="entry name" value="Phosphatidylinositol 3-kinase Catalytic Subunit, Chain A, domain 4"/>
    <property type="match status" value="1"/>
</dbReference>
<keyword evidence="7" id="KW-0067">ATP-binding</keyword>
<evidence type="ECO:0000256" key="3">
    <source>
        <dbReference type="ARBA" id="ARBA00012169"/>
    </source>
</evidence>
<dbReference type="Gene3D" id="1.10.1070.11">
    <property type="entry name" value="Phosphatidylinositol 3-/4-kinase, catalytic domain"/>
    <property type="match status" value="1"/>
</dbReference>
<feature type="domain" description="PI3K/PI4K catalytic" evidence="8">
    <location>
        <begin position="1663"/>
        <end position="1928"/>
    </location>
</feature>
<dbReference type="PANTHER" id="PTHR10048">
    <property type="entry name" value="PHOSPHATIDYLINOSITOL KINASE"/>
    <property type="match status" value="1"/>
</dbReference>
<evidence type="ECO:0000256" key="7">
    <source>
        <dbReference type="ARBA" id="ARBA00022840"/>
    </source>
</evidence>
<keyword evidence="4" id="KW-0808">Transferase</keyword>
<dbReference type="CDD" id="cd05167">
    <property type="entry name" value="PI4Kc_III_alpha"/>
    <property type="match status" value="1"/>
</dbReference>
<evidence type="ECO:0000256" key="1">
    <source>
        <dbReference type="ARBA" id="ARBA00001686"/>
    </source>
</evidence>